<dbReference type="GO" id="GO:0030435">
    <property type="term" value="P:sporulation resulting in formation of a cellular spore"/>
    <property type="evidence" value="ECO:0007669"/>
    <property type="project" value="UniProtKB-KW"/>
</dbReference>
<dbReference type="Pfam" id="PF07875">
    <property type="entry name" value="Coat_F"/>
    <property type="match status" value="1"/>
</dbReference>
<dbReference type="OrthoDB" id="1930261at2"/>
<evidence type="ECO:0000256" key="3">
    <source>
        <dbReference type="ARBA" id="ARBA00024344"/>
    </source>
</evidence>
<evidence type="ECO:0000256" key="2">
    <source>
        <dbReference type="ARBA" id="ARBA00024325"/>
    </source>
</evidence>
<dbReference type="InterPro" id="IPR012347">
    <property type="entry name" value="Ferritin-like"/>
</dbReference>
<dbReference type="AlphaFoldDB" id="A0A1H7VNP4"/>
<gene>
    <name evidence="4" type="ORF">SAMN05192533_10140</name>
</gene>
<evidence type="ECO:0000313" key="4">
    <source>
        <dbReference type="EMBL" id="SEM10866.1"/>
    </source>
</evidence>
<sequence>MNQLMQNMMGMGGMTDQVIATDFLISIKSGIRNYAVAITETATPELKEALREQLRDAIETHEKITNYMVAKGYYHPHHLADQLQVDLTASKTALNLANKMM</sequence>
<accession>A0A1H7VNP4</accession>
<comment type="subcellular location">
    <subcellularLocation>
        <location evidence="2">Spore coat</location>
    </subcellularLocation>
</comment>
<proteinExistence type="inferred from homology"/>
<dbReference type="RefSeq" id="WP_090739979.1">
    <property type="nucleotide sequence ID" value="NZ_FOBW01000001.1"/>
</dbReference>
<dbReference type="Gene3D" id="1.20.1260.10">
    <property type="match status" value="1"/>
</dbReference>
<dbReference type="PANTHER" id="PTHR39183:SF1">
    <property type="entry name" value="SPORE COAT PROTEIN F-LIKE PROTEIN YHCQ"/>
    <property type="match status" value="1"/>
</dbReference>
<dbReference type="STRING" id="930146.SAMN05192533_10140"/>
<name>A0A1H7VNP4_9BACI</name>
<organism evidence="4 5">
    <name type="scientific">Mesobacillus persicus</name>
    <dbReference type="NCBI Taxonomy" id="930146"/>
    <lineage>
        <taxon>Bacteria</taxon>
        <taxon>Bacillati</taxon>
        <taxon>Bacillota</taxon>
        <taxon>Bacilli</taxon>
        <taxon>Bacillales</taxon>
        <taxon>Bacillaceae</taxon>
        <taxon>Mesobacillus</taxon>
    </lineage>
</organism>
<keyword evidence="5" id="KW-1185">Reference proteome</keyword>
<dbReference type="InterPro" id="IPR012851">
    <property type="entry name" value="Spore_coat_CotF-like"/>
</dbReference>
<keyword evidence="4" id="KW-0167">Capsid protein</keyword>
<comment type="similarity">
    <text evidence="3">Belongs to the CotF family.</text>
</comment>
<protein>
    <submittedName>
        <fullName evidence="4">Similar to spore coat protein</fullName>
    </submittedName>
</protein>
<keyword evidence="1" id="KW-0749">Sporulation</keyword>
<dbReference type="EMBL" id="FOBW01000001">
    <property type="protein sequence ID" value="SEM10866.1"/>
    <property type="molecule type" value="Genomic_DNA"/>
</dbReference>
<keyword evidence="4" id="KW-0946">Virion</keyword>
<evidence type="ECO:0000313" key="5">
    <source>
        <dbReference type="Proteomes" id="UP000198553"/>
    </source>
</evidence>
<evidence type="ECO:0000256" key="1">
    <source>
        <dbReference type="ARBA" id="ARBA00022969"/>
    </source>
</evidence>
<dbReference type="PANTHER" id="PTHR39183">
    <property type="entry name" value="SPORE COAT PROTEIN F-LIKE PROTEIN YHCQ"/>
    <property type="match status" value="1"/>
</dbReference>
<reference evidence="5" key="1">
    <citation type="submission" date="2016-10" db="EMBL/GenBank/DDBJ databases">
        <authorList>
            <person name="Varghese N."/>
            <person name="Submissions S."/>
        </authorList>
    </citation>
    <scope>NUCLEOTIDE SEQUENCE [LARGE SCALE GENOMIC DNA]</scope>
    <source>
        <strain evidence="5">B48,IBRC-M 10115,DSM 25386,CECT 8001</strain>
    </source>
</reference>
<dbReference type="Proteomes" id="UP000198553">
    <property type="component" value="Unassembled WGS sequence"/>
</dbReference>